<dbReference type="EMBL" id="KV002472">
    <property type="protein sequence ID" value="KZV37896.1"/>
    <property type="molecule type" value="Genomic_DNA"/>
</dbReference>
<name>A0A2Z7BUD2_9LAMI</name>
<organism evidence="1 2">
    <name type="scientific">Dorcoceras hygrometricum</name>
    <dbReference type="NCBI Taxonomy" id="472368"/>
    <lineage>
        <taxon>Eukaryota</taxon>
        <taxon>Viridiplantae</taxon>
        <taxon>Streptophyta</taxon>
        <taxon>Embryophyta</taxon>
        <taxon>Tracheophyta</taxon>
        <taxon>Spermatophyta</taxon>
        <taxon>Magnoliopsida</taxon>
        <taxon>eudicotyledons</taxon>
        <taxon>Gunneridae</taxon>
        <taxon>Pentapetalae</taxon>
        <taxon>asterids</taxon>
        <taxon>lamiids</taxon>
        <taxon>Lamiales</taxon>
        <taxon>Gesneriaceae</taxon>
        <taxon>Didymocarpoideae</taxon>
        <taxon>Trichosporeae</taxon>
        <taxon>Loxocarpinae</taxon>
        <taxon>Dorcoceras</taxon>
    </lineage>
</organism>
<protein>
    <recommendedName>
        <fullName evidence="3">Cellular nucleic acid-binding protein</fullName>
    </recommendedName>
</protein>
<keyword evidence="2" id="KW-1185">Reference proteome</keyword>
<dbReference type="SUPFAM" id="SSF56672">
    <property type="entry name" value="DNA/RNA polymerases"/>
    <property type="match status" value="1"/>
</dbReference>
<dbReference type="OrthoDB" id="1724531at2759"/>
<sequence>MEMFRLLSLGNEGYLVYAVDVTKETPKLNDIPVVKEFPDVFPDEIPGFPPQRDIDFTIELMPGTEPISRAPYRMAPAELKELKEQL</sequence>
<proteinExistence type="predicted"/>
<evidence type="ECO:0000313" key="1">
    <source>
        <dbReference type="EMBL" id="KZV37896.1"/>
    </source>
</evidence>
<accession>A0A2Z7BUD2</accession>
<evidence type="ECO:0008006" key="3">
    <source>
        <dbReference type="Google" id="ProtNLM"/>
    </source>
</evidence>
<dbReference type="PANTHER" id="PTHR15503">
    <property type="entry name" value="LDOC1 RELATED"/>
    <property type="match status" value="1"/>
</dbReference>
<dbReference type="Proteomes" id="UP000250235">
    <property type="component" value="Unassembled WGS sequence"/>
</dbReference>
<dbReference type="InterPro" id="IPR043502">
    <property type="entry name" value="DNA/RNA_pol_sf"/>
</dbReference>
<reference evidence="1 2" key="1">
    <citation type="journal article" date="2015" name="Proc. Natl. Acad. Sci. U.S.A.">
        <title>The resurrection genome of Boea hygrometrica: A blueprint for survival of dehydration.</title>
        <authorList>
            <person name="Xiao L."/>
            <person name="Yang G."/>
            <person name="Zhang L."/>
            <person name="Yang X."/>
            <person name="Zhao S."/>
            <person name="Ji Z."/>
            <person name="Zhou Q."/>
            <person name="Hu M."/>
            <person name="Wang Y."/>
            <person name="Chen M."/>
            <person name="Xu Y."/>
            <person name="Jin H."/>
            <person name="Xiao X."/>
            <person name="Hu G."/>
            <person name="Bao F."/>
            <person name="Hu Y."/>
            <person name="Wan P."/>
            <person name="Li L."/>
            <person name="Deng X."/>
            <person name="Kuang T."/>
            <person name="Xiang C."/>
            <person name="Zhu J.K."/>
            <person name="Oliver M.J."/>
            <person name="He Y."/>
        </authorList>
    </citation>
    <scope>NUCLEOTIDE SEQUENCE [LARGE SCALE GENOMIC DNA]</scope>
    <source>
        <strain evidence="2">cv. XS01</strain>
    </source>
</reference>
<dbReference type="AlphaFoldDB" id="A0A2Z7BUD2"/>
<dbReference type="InterPro" id="IPR032567">
    <property type="entry name" value="RTL1-rel"/>
</dbReference>
<gene>
    <name evidence="1" type="ORF">F511_12178</name>
</gene>
<evidence type="ECO:0000313" key="2">
    <source>
        <dbReference type="Proteomes" id="UP000250235"/>
    </source>
</evidence>
<dbReference type="PANTHER" id="PTHR15503:SF45">
    <property type="entry name" value="RNA-DIRECTED DNA POLYMERASE HOMOLOG"/>
    <property type="match status" value="1"/>
</dbReference>
<dbReference type="Gene3D" id="3.10.10.10">
    <property type="entry name" value="HIV Type 1 Reverse Transcriptase, subunit A, domain 1"/>
    <property type="match status" value="1"/>
</dbReference>